<dbReference type="InterPro" id="IPR020904">
    <property type="entry name" value="Sc_DH/Rdtase_CS"/>
</dbReference>
<evidence type="ECO:0000256" key="2">
    <source>
        <dbReference type="ARBA" id="ARBA00023002"/>
    </source>
</evidence>
<dbReference type="Gene3D" id="3.40.50.720">
    <property type="entry name" value="NAD(P)-binding Rossmann-like Domain"/>
    <property type="match status" value="1"/>
</dbReference>
<feature type="domain" description="Ketoreductase" evidence="3">
    <location>
        <begin position="14"/>
        <end position="195"/>
    </location>
</feature>
<dbReference type="EMBL" id="CAEZWS010000091">
    <property type="protein sequence ID" value="CAB4673483.1"/>
    <property type="molecule type" value="Genomic_DNA"/>
</dbReference>
<dbReference type="PROSITE" id="PS00061">
    <property type="entry name" value="ADH_SHORT"/>
    <property type="match status" value="1"/>
</dbReference>
<dbReference type="SUPFAM" id="SSF51735">
    <property type="entry name" value="NAD(P)-binding Rossmann-fold domains"/>
    <property type="match status" value="1"/>
</dbReference>
<dbReference type="PRINTS" id="PR00080">
    <property type="entry name" value="SDRFAMILY"/>
</dbReference>
<dbReference type="PANTHER" id="PTHR42760">
    <property type="entry name" value="SHORT-CHAIN DEHYDROGENASES/REDUCTASES FAMILY MEMBER"/>
    <property type="match status" value="1"/>
</dbReference>
<dbReference type="PANTHER" id="PTHR42760:SF115">
    <property type="entry name" value="3-OXOACYL-[ACYL-CARRIER-PROTEIN] REDUCTASE FABG"/>
    <property type="match status" value="1"/>
</dbReference>
<dbReference type="InterPro" id="IPR002347">
    <property type="entry name" value="SDR_fam"/>
</dbReference>
<name>A0A6J6MM42_9ZZZZ</name>
<dbReference type="Pfam" id="PF13561">
    <property type="entry name" value="adh_short_C2"/>
    <property type="match status" value="1"/>
</dbReference>
<accession>A0A6J6MM42</accession>
<proteinExistence type="inferred from homology"/>
<evidence type="ECO:0000259" key="3">
    <source>
        <dbReference type="SMART" id="SM00822"/>
    </source>
</evidence>
<keyword evidence="2" id="KW-0560">Oxidoreductase</keyword>
<protein>
    <submittedName>
        <fullName evidence="4">Unannotated protein</fullName>
    </submittedName>
</protein>
<dbReference type="AlphaFoldDB" id="A0A6J6MM42"/>
<dbReference type="GO" id="GO:0016616">
    <property type="term" value="F:oxidoreductase activity, acting on the CH-OH group of donors, NAD or NADP as acceptor"/>
    <property type="evidence" value="ECO:0007669"/>
    <property type="project" value="TreeGrafter"/>
</dbReference>
<evidence type="ECO:0000313" key="4">
    <source>
        <dbReference type="EMBL" id="CAB4673483.1"/>
    </source>
</evidence>
<reference evidence="4" key="1">
    <citation type="submission" date="2020-05" db="EMBL/GenBank/DDBJ databases">
        <authorList>
            <person name="Chiriac C."/>
            <person name="Salcher M."/>
            <person name="Ghai R."/>
            <person name="Kavagutti S V."/>
        </authorList>
    </citation>
    <scope>NUCLEOTIDE SEQUENCE</scope>
</reference>
<evidence type="ECO:0000256" key="1">
    <source>
        <dbReference type="ARBA" id="ARBA00006484"/>
    </source>
</evidence>
<dbReference type="SMART" id="SM00822">
    <property type="entry name" value="PKS_KR"/>
    <property type="match status" value="1"/>
</dbReference>
<organism evidence="4">
    <name type="scientific">freshwater metagenome</name>
    <dbReference type="NCBI Taxonomy" id="449393"/>
    <lineage>
        <taxon>unclassified sequences</taxon>
        <taxon>metagenomes</taxon>
        <taxon>ecological metagenomes</taxon>
    </lineage>
</organism>
<sequence>MTVIADPLFSVDGKVAIISGAGSGFGRTIALGLAERGASVGVLDITQKAAEETTALVTAAGGRAITLVADTRDAEAVEKSVQDVIAKFGVPQIVVASAGIGRRSPAIEMTSQTWQDVIDVNLNGAWNLAQATGRAMITTDTQGSIIFISSIAGLVGLPNGNANYSASKGAVHALMRTLAIEWATKGVRVNAIAPTHFRTPLIVASIKENPEGEAFFKANIPMGRMGEPEEIVGSIIYLASQASSMVTGTVLVVDGGHTAR</sequence>
<dbReference type="PRINTS" id="PR00081">
    <property type="entry name" value="GDHRDH"/>
</dbReference>
<comment type="similarity">
    <text evidence="1">Belongs to the short-chain dehydrogenases/reductases (SDR) family.</text>
</comment>
<gene>
    <name evidence="4" type="ORF">UFOPK2288_01161</name>
</gene>
<dbReference type="InterPro" id="IPR057326">
    <property type="entry name" value="KR_dom"/>
</dbReference>
<dbReference type="FunFam" id="3.40.50.720:FF:000084">
    <property type="entry name" value="Short-chain dehydrogenase reductase"/>
    <property type="match status" value="1"/>
</dbReference>
<dbReference type="InterPro" id="IPR036291">
    <property type="entry name" value="NAD(P)-bd_dom_sf"/>
</dbReference>